<gene>
    <name evidence="1" type="ORF">Nepgr_006831</name>
</gene>
<comment type="caution">
    <text evidence="1">The sequence shown here is derived from an EMBL/GenBank/DDBJ whole genome shotgun (WGS) entry which is preliminary data.</text>
</comment>
<name>A0AAD3S5Z3_NEPGR</name>
<protein>
    <submittedName>
        <fullName evidence="1">Uncharacterized protein</fullName>
    </submittedName>
</protein>
<evidence type="ECO:0000313" key="2">
    <source>
        <dbReference type="Proteomes" id="UP001279734"/>
    </source>
</evidence>
<evidence type="ECO:0000313" key="1">
    <source>
        <dbReference type="EMBL" id="GMH04991.1"/>
    </source>
</evidence>
<keyword evidence="2" id="KW-1185">Reference proteome</keyword>
<sequence>MLSNDCSSSTCAPISSPLPHSLGLDIMSLPSTSHNLPLSADNFLLLSVIHPSLSFSKMATDSTLLCHPLRVNPGGLNTKCHHSTENPEPVQTTNKAQHIQGYLESVDPVIAPLPHGDLDGNPLIDRELLVPGLGTSLQGSAILSYPLSKSSPLKVGDSLGVAHCLANASRIESSINNPETMEHNKSTWASVVQKELSGEGIKLQYFPPPIMNGNVVEISPPREIIQQEKDICGYTLVGNFYDKPLNFYAVNYIARKIWARFGLSHVAEHETGFFFFRFPQ</sequence>
<dbReference type="EMBL" id="BSYO01000005">
    <property type="protein sequence ID" value="GMH04991.1"/>
    <property type="molecule type" value="Genomic_DNA"/>
</dbReference>
<organism evidence="1 2">
    <name type="scientific">Nepenthes gracilis</name>
    <name type="common">Slender pitcher plant</name>
    <dbReference type="NCBI Taxonomy" id="150966"/>
    <lineage>
        <taxon>Eukaryota</taxon>
        <taxon>Viridiplantae</taxon>
        <taxon>Streptophyta</taxon>
        <taxon>Embryophyta</taxon>
        <taxon>Tracheophyta</taxon>
        <taxon>Spermatophyta</taxon>
        <taxon>Magnoliopsida</taxon>
        <taxon>eudicotyledons</taxon>
        <taxon>Gunneridae</taxon>
        <taxon>Pentapetalae</taxon>
        <taxon>Caryophyllales</taxon>
        <taxon>Nepenthaceae</taxon>
        <taxon>Nepenthes</taxon>
    </lineage>
</organism>
<dbReference type="AlphaFoldDB" id="A0AAD3S5Z3"/>
<proteinExistence type="predicted"/>
<dbReference type="Proteomes" id="UP001279734">
    <property type="component" value="Unassembled WGS sequence"/>
</dbReference>
<reference evidence="1" key="1">
    <citation type="submission" date="2023-05" db="EMBL/GenBank/DDBJ databases">
        <title>Nepenthes gracilis genome sequencing.</title>
        <authorList>
            <person name="Fukushima K."/>
        </authorList>
    </citation>
    <scope>NUCLEOTIDE SEQUENCE</scope>
    <source>
        <strain evidence="1">SING2019-196</strain>
    </source>
</reference>
<accession>A0AAD3S5Z3</accession>